<evidence type="ECO:0000256" key="3">
    <source>
        <dbReference type="ARBA" id="ARBA00023274"/>
    </source>
</evidence>
<sequence>MIKPLQTKKLFNLKMKIVNTLMTSGKKTTGEKILLKFAKKLQKSNVKHFKKVVQLAVINTTPTFKLNEQVVKKGKRKAIRNIPSFITSDSLRVMTSLKSIKQSVLKNKNAKYFYENLVNEVTMSSIFKGQSVDKKTELQKQILANKRYLSNFRW</sequence>
<gene>
    <name evidence="5" type="primary">rps7</name>
</gene>
<accession>A0A8F7KUC7</accession>
<organism evidence="5">
    <name type="scientific">Nitzschia anatoliensis</name>
    <dbReference type="NCBI Taxonomy" id="2862141"/>
    <lineage>
        <taxon>Eukaryota</taxon>
        <taxon>Sar</taxon>
        <taxon>Stramenopiles</taxon>
        <taxon>Ochrophyta</taxon>
        <taxon>Bacillariophyta</taxon>
        <taxon>Bacillariophyceae</taxon>
        <taxon>Bacillariophycidae</taxon>
        <taxon>Bacillariales</taxon>
        <taxon>Bacillariaceae</taxon>
        <taxon>Nitzschia</taxon>
    </lineage>
</organism>
<dbReference type="Gene3D" id="1.10.455.10">
    <property type="entry name" value="Ribosomal protein S7 domain"/>
    <property type="match status" value="1"/>
</dbReference>
<proteinExistence type="inferred from homology"/>
<dbReference type="EMBL" id="MT742552">
    <property type="protein sequence ID" value="QXV92935.1"/>
    <property type="molecule type" value="Genomic_DNA"/>
</dbReference>
<keyword evidence="2 5" id="KW-0689">Ribosomal protein</keyword>
<dbReference type="GO" id="GO:1990904">
    <property type="term" value="C:ribonucleoprotein complex"/>
    <property type="evidence" value="ECO:0007669"/>
    <property type="project" value="UniProtKB-KW"/>
</dbReference>
<comment type="similarity">
    <text evidence="1">Belongs to the universal ribosomal protein uS7 family.</text>
</comment>
<dbReference type="Pfam" id="PF00177">
    <property type="entry name" value="Ribosomal_S7"/>
    <property type="match status" value="1"/>
</dbReference>
<geneLocation type="mitochondrion" evidence="5"/>
<dbReference type="InterPro" id="IPR000235">
    <property type="entry name" value="Ribosomal_uS7"/>
</dbReference>
<dbReference type="GO" id="GO:0006412">
    <property type="term" value="P:translation"/>
    <property type="evidence" value="ECO:0007669"/>
    <property type="project" value="InterPro"/>
</dbReference>
<reference evidence="5" key="1">
    <citation type="submission" date="2020-07" db="EMBL/GenBank/DDBJ databases">
        <title>Nitzschia anatoliensis sp. nov., a cryptic diatom species from the highly alkaline Van Lake (Turkey).</title>
        <authorList>
            <person name="Solak C.N."/>
            <person name="Gastineau R."/>
            <person name="Lemieux C."/>
            <person name="Turmel M."/>
            <person name="Gorecka E."/>
            <person name="Trobajo R."/>
            <person name="Rybak M."/>
            <person name="Yilmaz E."/>
            <person name="Witkowski A."/>
        </authorList>
    </citation>
    <scope>NUCLEOTIDE SEQUENCE</scope>
</reference>
<dbReference type="AlphaFoldDB" id="A0A8F7KUC7"/>
<protein>
    <submittedName>
        <fullName evidence="5">Ribosomal protein S7</fullName>
    </submittedName>
</protein>
<dbReference type="PIRSF" id="PIRSF002122">
    <property type="entry name" value="RPS7p_RPS7a_RPS5e_RPS7o"/>
    <property type="match status" value="1"/>
</dbReference>
<dbReference type="InterPro" id="IPR023798">
    <property type="entry name" value="Ribosomal_uS7_dom"/>
</dbReference>
<keyword evidence="3" id="KW-0687">Ribonucleoprotein</keyword>
<evidence type="ECO:0000313" key="5">
    <source>
        <dbReference type="EMBL" id="QXV92935.1"/>
    </source>
</evidence>
<feature type="domain" description="Small ribosomal subunit protein uS7" evidence="4">
    <location>
        <begin position="13"/>
        <end position="146"/>
    </location>
</feature>
<keyword evidence="5" id="KW-0496">Mitochondrion</keyword>
<evidence type="ECO:0000256" key="1">
    <source>
        <dbReference type="ARBA" id="ARBA00007151"/>
    </source>
</evidence>
<evidence type="ECO:0000259" key="4">
    <source>
        <dbReference type="Pfam" id="PF00177"/>
    </source>
</evidence>
<dbReference type="SUPFAM" id="SSF47973">
    <property type="entry name" value="Ribosomal protein S7"/>
    <property type="match status" value="1"/>
</dbReference>
<dbReference type="GO" id="GO:0005840">
    <property type="term" value="C:ribosome"/>
    <property type="evidence" value="ECO:0007669"/>
    <property type="project" value="UniProtKB-KW"/>
</dbReference>
<evidence type="ECO:0000256" key="2">
    <source>
        <dbReference type="ARBA" id="ARBA00022980"/>
    </source>
</evidence>
<name>A0A8F7KUC7_9STRA</name>
<dbReference type="InterPro" id="IPR036823">
    <property type="entry name" value="Ribosomal_uS7_dom_sf"/>
</dbReference>